<evidence type="ECO:0000256" key="1">
    <source>
        <dbReference type="ARBA" id="ARBA00004571"/>
    </source>
</evidence>
<keyword evidence="6 14" id="KW-0812">Transmembrane</keyword>
<evidence type="ECO:0000256" key="8">
    <source>
        <dbReference type="ARBA" id="ARBA00023004"/>
    </source>
</evidence>
<organism evidence="19 20">
    <name type="scientific">Castellaniella ginsengisoli</name>
    <dbReference type="NCBI Taxonomy" id="546114"/>
    <lineage>
        <taxon>Bacteria</taxon>
        <taxon>Pseudomonadati</taxon>
        <taxon>Pseudomonadota</taxon>
        <taxon>Betaproteobacteria</taxon>
        <taxon>Burkholderiales</taxon>
        <taxon>Alcaligenaceae</taxon>
        <taxon>Castellaniella</taxon>
    </lineage>
</organism>
<keyword evidence="3 14" id="KW-0813">Transport</keyword>
<proteinExistence type="inferred from homology"/>
<evidence type="ECO:0000256" key="15">
    <source>
        <dbReference type="RuleBase" id="RU003357"/>
    </source>
</evidence>
<evidence type="ECO:0000259" key="17">
    <source>
        <dbReference type="Pfam" id="PF00593"/>
    </source>
</evidence>
<evidence type="ECO:0000259" key="18">
    <source>
        <dbReference type="Pfam" id="PF07715"/>
    </source>
</evidence>
<sequence>MRTLSYSPLAWALFAASGLLASAPMPLYAQTAPGESTGQTTDAGSGQAVKELGAVTVTGSVGDLQSLDFYAPNSSAVISAKEIEEQGARDLDEALQYQAGILSEPYGGDNKVDWFRIRGFEASTSLDGTPTTPNGYFVWKSEIFGVESVEVLKGPSSLEFGASKAGGVVNLVTKRPHKEEALLMNLEAGHRGRLGLGIDYNGIANEEGNVYYRIVAQARHADGMQRETYMNSYYLAPSLTVDFTDRTSLTLLTSIQREDGRPTNGFLPAYGSLVSTPYGRIDRRLNAGEPGFDHLKRTQISAGWLLNHKLSPNWTLTQNYKYSHLDIDQQNVFAWSSDGNRQLVRGYTFTDGSTDNHYIDHRIKGHMRLSESIEILPAIGIDYLKSRTIGRNNGFGGAPSLDMFDPVYDQPFPVSAAPYEISSKQLGLYASAQIRVGSHWNFNAGIRHDRAHSDNLVSEKTSSYDISNNSVNVGAMYISDFGISPYISYSESFEPQAGADGYGNAYIPFIGKQKEIGIKLEPDWLDGTITLAYFDIEQKNALIPDPVTSVQKQGGKQTNKGVELQSDLQITPRTGMRISYTYNHARQDIDETQTIRAPLIPRHQASLWLNHRFELSNGSELTVAAGARYNGSTEDPQFNPGEIIPSYTVFDAMARYRIDRNWAVQLNARNLTDKTYINSCNSTCYYGGERTIDMQLQYQWR</sequence>
<dbReference type="EMBL" id="BAAAEX010000009">
    <property type="protein sequence ID" value="GAA0778326.1"/>
    <property type="molecule type" value="Genomic_DNA"/>
</dbReference>
<dbReference type="PANTHER" id="PTHR32552">
    <property type="entry name" value="FERRICHROME IRON RECEPTOR-RELATED"/>
    <property type="match status" value="1"/>
</dbReference>
<feature type="chain" id="PRO_5046847006" evidence="16">
    <location>
        <begin position="30"/>
        <end position="701"/>
    </location>
</feature>
<dbReference type="Gene3D" id="2.40.170.20">
    <property type="entry name" value="TonB-dependent receptor, beta-barrel domain"/>
    <property type="match status" value="1"/>
</dbReference>
<keyword evidence="10 15" id="KW-0798">TonB box</keyword>
<feature type="signal peptide" evidence="16">
    <location>
        <begin position="1"/>
        <end position="29"/>
    </location>
</feature>
<dbReference type="Pfam" id="PF00593">
    <property type="entry name" value="TonB_dep_Rec_b-barrel"/>
    <property type="match status" value="1"/>
</dbReference>
<comment type="subcellular location">
    <subcellularLocation>
        <location evidence="1 14">Cell outer membrane</location>
        <topology evidence="1 14">Multi-pass membrane protein</topology>
    </subcellularLocation>
</comment>
<evidence type="ECO:0000256" key="9">
    <source>
        <dbReference type="ARBA" id="ARBA00023065"/>
    </source>
</evidence>
<dbReference type="InterPro" id="IPR036942">
    <property type="entry name" value="Beta-barrel_TonB_sf"/>
</dbReference>
<evidence type="ECO:0000256" key="2">
    <source>
        <dbReference type="ARBA" id="ARBA00009810"/>
    </source>
</evidence>
<name>A0ABP3W802_9BURK</name>
<evidence type="ECO:0000313" key="19">
    <source>
        <dbReference type="EMBL" id="GAA0778326.1"/>
    </source>
</evidence>
<comment type="caution">
    <text evidence="19">The sequence shown here is derived from an EMBL/GenBank/DDBJ whole genome shotgun (WGS) entry which is preliminary data.</text>
</comment>
<keyword evidence="13 14" id="KW-0998">Cell outer membrane</keyword>
<keyword evidence="8" id="KW-0408">Iron</keyword>
<dbReference type="RefSeq" id="WP_343837100.1">
    <property type="nucleotide sequence ID" value="NZ_BAAAEX010000009.1"/>
</dbReference>
<keyword evidence="20" id="KW-1185">Reference proteome</keyword>
<dbReference type="InterPro" id="IPR010105">
    <property type="entry name" value="TonB_sidphr_rcpt"/>
</dbReference>
<evidence type="ECO:0000256" key="14">
    <source>
        <dbReference type="PROSITE-ProRule" id="PRU01360"/>
    </source>
</evidence>
<evidence type="ECO:0000256" key="5">
    <source>
        <dbReference type="ARBA" id="ARBA00022496"/>
    </source>
</evidence>
<protein>
    <submittedName>
        <fullName evidence="19">TonB-dependent siderophore receptor</fullName>
    </submittedName>
</protein>
<dbReference type="Proteomes" id="UP001500573">
    <property type="component" value="Unassembled WGS sequence"/>
</dbReference>
<dbReference type="Gene3D" id="2.170.130.10">
    <property type="entry name" value="TonB-dependent receptor, plug domain"/>
    <property type="match status" value="1"/>
</dbReference>
<keyword evidence="5" id="KW-0410">Iron transport</keyword>
<feature type="domain" description="TonB-dependent receptor-like beta-barrel" evidence="17">
    <location>
        <begin position="242"/>
        <end position="671"/>
    </location>
</feature>
<reference evidence="20" key="1">
    <citation type="journal article" date="2019" name="Int. J. Syst. Evol. Microbiol.">
        <title>The Global Catalogue of Microorganisms (GCM) 10K type strain sequencing project: providing services to taxonomists for standard genome sequencing and annotation.</title>
        <authorList>
            <consortium name="The Broad Institute Genomics Platform"/>
            <consortium name="The Broad Institute Genome Sequencing Center for Infectious Disease"/>
            <person name="Wu L."/>
            <person name="Ma J."/>
        </authorList>
    </citation>
    <scope>NUCLEOTIDE SEQUENCE [LARGE SCALE GENOMIC DNA]</scope>
    <source>
        <strain evidence="20">JCM 15515</strain>
    </source>
</reference>
<evidence type="ECO:0000256" key="10">
    <source>
        <dbReference type="ARBA" id="ARBA00023077"/>
    </source>
</evidence>
<evidence type="ECO:0000256" key="6">
    <source>
        <dbReference type="ARBA" id="ARBA00022692"/>
    </source>
</evidence>
<dbReference type="InterPro" id="IPR039426">
    <property type="entry name" value="TonB-dep_rcpt-like"/>
</dbReference>
<evidence type="ECO:0000256" key="4">
    <source>
        <dbReference type="ARBA" id="ARBA00022452"/>
    </source>
</evidence>
<dbReference type="Pfam" id="PF07715">
    <property type="entry name" value="Plug"/>
    <property type="match status" value="1"/>
</dbReference>
<evidence type="ECO:0000256" key="11">
    <source>
        <dbReference type="ARBA" id="ARBA00023136"/>
    </source>
</evidence>
<accession>A0ABP3W802</accession>
<dbReference type="InterPro" id="IPR012910">
    <property type="entry name" value="Plug_dom"/>
</dbReference>
<dbReference type="InterPro" id="IPR037066">
    <property type="entry name" value="Plug_dom_sf"/>
</dbReference>
<evidence type="ECO:0000256" key="12">
    <source>
        <dbReference type="ARBA" id="ARBA00023170"/>
    </source>
</evidence>
<evidence type="ECO:0000256" key="7">
    <source>
        <dbReference type="ARBA" id="ARBA00022729"/>
    </source>
</evidence>
<evidence type="ECO:0000256" key="13">
    <source>
        <dbReference type="ARBA" id="ARBA00023237"/>
    </source>
</evidence>
<dbReference type="CDD" id="cd01347">
    <property type="entry name" value="ligand_gated_channel"/>
    <property type="match status" value="1"/>
</dbReference>
<evidence type="ECO:0000256" key="3">
    <source>
        <dbReference type="ARBA" id="ARBA00022448"/>
    </source>
</evidence>
<dbReference type="PROSITE" id="PS52016">
    <property type="entry name" value="TONB_DEPENDENT_REC_3"/>
    <property type="match status" value="1"/>
</dbReference>
<gene>
    <name evidence="19" type="ORF">GCM10009108_15130</name>
</gene>
<dbReference type="SUPFAM" id="SSF56935">
    <property type="entry name" value="Porins"/>
    <property type="match status" value="1"/>
</dbReference>
<dbReference type="InterPro" id="IPR000531">
    <property type="entry name" value="Beta-barrel_TonB"/>
</dbReference>
<dbReference type="NCBIfam" id="TIGR01783">
    <property type="entry name" value="TonB-siderophor"/>
    <property type="match status" value="1"/>
</dbReference>
<evidence type="ECO:0000313" key="20">
    <source>
        <dbReference type="Proteomes" id="UP001500573"/>
    </source>
</evidence>
<keyword evidence="11 14" id="KW-0472">Membrane</keyword>
<dbReference type="PANTHER" id="PTHR32552:SF68">
    <property type="entry name" value="FERRICHROME OUTER MEMBRANE TRANSPORTER_PHAGE RECEPTOR"/>
    <property type="match status" value="1"/>
</dbReference>
<keyword evidence="4 14" id="KW-1134">Transmembrane beta strand</keyword>
<keyword evidence="9" id="KW-0406">Ion transport</keyword>
<comment type="similarity">
    <text evidence="2 14 15">Belongs to the TonB-dependent receptor family.</text>
</comment>
<keyword evidence="7 16" id="KW-0732">Signal</keyword>
<evidence type="ECO:0000256" key="16">
    <source>
        <dbReference type="SAM" id="SignalP"/>
    </source>
</evidence>
<feature type="domain" description="TonB-dependent receptor plug" evidence="18">
    <location>
        <begin position="71"/>
        <end position="168"/>
    </location>
</feature>
<keyword evidence="12 19" id="KW-0675">Receptor</keyword>